<evidence type="ECO:0000313" key="1">
    <source>
        <dbReference type="EMBL" id="JAD87698.1"/>
    </source>
</evidence>
<organism evidence="1">
    <name type="scientific">Arundo donax</name>
    <name type="common">Giant reed</name>
    <name type="synonym">Donax arundinaceus</name>
    <dbReference type="NCBI Taxonomy" id="35708"/>
    <lineage>
        <taxon>Eukaryota</taxon>
        <taxon>Viridiplantae</taxon>
        <taxon>Streptophyta</taxon>
        <taxon>Embryophyta</taxon>
        <taxon>Tracheophyta</taxon>
        <taxon>Spermatophyta</taxon>
        <taxon>Magnoliopsida</taxon>
        <taxon>Liliopsida</taxon>
        <taxon>Poales</taxon>
        <taxon>Poaceae</taxon>
        <taxon>PACMAD clade</taxon>
        <taxon>Arundinoideae</taxon>
        <taxon>Arundineae</taxon>
        <taxon>Arundo</taxon>
    </lineage>
</organism>
<dbReference type="AlphaFoldDB" id="A0A0A9DLZ6"/>
<reference evidence="1" key="1">
    <citation type="submission" date="2014-09" db="EMBL/GenBank/DDBJ databases">
        <authorList>
            <person name="Magalhaes I.L.F."/>
            <person name="Oliveira U."/>
            <person name="Santos F.R."/>
            <person name="Vidigal T.H.D.A."/>
            <person name="Brescovit A.D."/>
            <person name="Santos A.J."/>
        </authorList>
    </citation>
    <scope>NUCLEOTIDE SEQUENCE</scope>
    <source>
        <tissue evidence="1">Shoot tissue taken approximately 20 cm above the soil surface</tissue>
    </source>
</reference>
<reference evidence="1" key="2">
    <citation type="journal article" date="2015" name="Data Brief">
        <title>Shoot transcriptome of the giant reed, Arundo donax.</title>
        <authorList>
            <person name="Barrero R.A."/>
            <person name="Guerrero F.D."/>
            <person name="Moolhuijzen P."/>
            <person name="Goolsby J.A."/>
            <person name="Tidwell J."/>
            <person name="Bellgard S.E."/>
            <person name="Bellgard M.I."/>
        </authorList>
    </citation>
    <scope>NUCLEOTIDE SEQUENCE</scope>
    <source>
        <tissue evidence="1">Shoot tissue taken approximately 20 cm above the soil surface</tissue>
    </source>
</reference>
<proteinExistence type="predicted"/>
<protein>
    <submittedName>
        <fullName evidence="1">Uncharacterized protein</fullName>
    </submittedName>
</protein>
<accession>A0A0A9DLZ6</accession>
<name>A0A0A9DLZ6_ARUDO</name>
<dbReference type="EMBL" id="GBRH01210197">
    <property type="protein sequence ID" value="JAD87698.1"/>
    <property type="molecule type" value="Transcribed_RNA"/>
</dbReference>
<sequence>MIYISRYYHSCPPFLRINRTYACLVRFSLTNLMTLRYPFLWN</sequence>